<keyword evidence="3" id="KW-1185">Reference proteome</keyword>
<dbReference type="Pfam" id="PF05076">
    <property type="entry name" value="SUFU"/>
    <property type="match status" value="1"/>
</dbReference>
<protein>
    <submittedName>
        <fullName evidence="2">Suppressor of fused domain protein</fullName>
    </submittedName>
</protein>
<evidence type="ECO:0000313" key="3">
    <source>
        <dbReference type="Proteomes" id="UP000614216"/>
    </source>
</evidence>
<gene>
    <name evidence="2" type="ORF">JMN32_23900</name>
</gene>
<dbReference type="InterPro" id="IPR020941">
    <property type="entry name" value="SUFU-like_domain"/>
</dbReference>
<dbReference type="AlphaFoldDB" id="A0A937G343"/>
<sequence length="370" mass="41991">MSFIKKIFSSKEAIKEPEVLLEEESPLCPIKAIVEQDDRVAYFYLWGADETSFGVKSCWIRNLTHAPDEPETKLINKGIPPMLPKQYCKFPDGQEKLKASDLSLVWLEEGDAAALFLKKEILAIIPSWSGLEGFTGYARDCKGNGYLAWEITKANELPERVEQAISCWFSWSSELNPFRLEQPRILEVYEELLGKNDKYYAIDGNQWPPKGLYLRNGASKTVFATVGLSLIPMPSVEIYVDDRLEYNRIELGIILDSQLQEDDLQSIAEWISGQSSLPWDNITFLGEGHTINFQPLNSKKFNSVLLTNKLGALPKIELGQYRNSRVNFLWMVPISHMERKEVIDKGSDSLIAKLNKVGSAIYSLDRSEVV</sequence>
<dbReference type="EMBL" id="JAEUGD010000066">
    <property type="protein sequence ID" value="MBL6449376.1"/>
    <property type="molecule type" value="Genomic_DNA"/>
</dbReference>
<comment type="caution">
    <text evidence="2">The sequence shown here is derived from an EMBL/GenBank/DDBJ whole genome shotgun (WGS) entry which is preliminary data.</text>
</comment>
<reference evidence="2" key="1">
    <citation type="submission" date="2021-01" db="EMBL/GenBank/DDBJ databases">
        <title>Fulvivirga kasyanovii gen. nov., sp nov., a novel member of the phylum Bacteroidetes isolated from seawater in a mussel farm.</title>
        <authorList>
            <person name="Zhao L.-H."/>
            <person name="Wang Z.-J."/>
        </authorList>
    </citation>
    <scope>NUCLEOTIDE SEQUENCE</scope>
    <source>
        <strain evidence="2">29W222</strain>
    </source>
</reference>
<dbReference type="RefSeq" id="WP_202858903.1">
    <property type="nucleotide sequence ID" value="NZ_JAEUGD010000066.1"/>
</dbReference>
<feature type="domain" description="Suppressor of fused-like" evidence="1">
    <location>
        <begin position="221"/>
        <end position="362"/>
    </location>
</feature>
<evidence type="ECO:0000313" key="2">
    <source>
        <dbReference type="EMBL" id="MBL6449376.1"/>
    </source>
</evidence>
<name>A0A937G343_9BACT</name>
<organism evidence="2 3">
    <name type="scientific">Fulvivirga marina</name>
    <dbReference type="NCBI Taxonomy" id="2494733"/>
    <lineage>
        <taxon>Bacteria</taxon>
        <taxon>Pseudomonadati</taxon>
        <taxon>Bacteroidota</taxon>
        <taxon>Cytophagia</taxon>
        <taxon>Cytophagales</taxon>
        <taxon>Fulvivirgaceae</taxon>
        <taxon>Fulvivirga</taxon>
    </lineage>
</organism>
<evidence type="ECO:0000259" key="1">
    <source>
        <dbReference type="Pfam" id="PF05076"/>
    </source>
</evidence>
<accession>A0A937G343</accession>
<dbReference type="Proteomes" id="UP000614216">
    <property type="component" value="Unassembled WGS sequence"/>
</dbReference>
<proteinExistence type="predicted"/>